<keyword evidence="1" id="KW-0812">Transmembrane</keyword>
<feature type="signal peptide" evidence="2">
    <location>
        <begin position="1"/>
        <end position="24"/>
    </location>
</feature>
<feature type="chain" id="PRO_5042229898" evidence="2">
    <location>
        <begin position="25"/>
        <end position="146"/>
    </location>
</feature>
<dbReference type="RefSeq" id="XP_060415231.1">
    <property type="nucleotide sequence ID" value="XM_060562726.1"/>
</dbReference>
<evidence type="ECO:0000256" key="2">
    <source>
        <dbReference type="SAM" id="SignalP"/>
    </source>
</evidence>
<keyword evidence="1" id="KW-0472">Membrane</keyword>
<organism evidence="3 4">
    <name type="scientific">Colletotrichum navitas</name>
    <dbReference type="NCBI Taxonomy" id="681940"/>
    <lineage>
        <taxon>Eukaryota</taxon>
        <taxon>Fungi</taxon>
        <taxon>Dikarya</taxon>
        <taxon>Ascomycota</taxon>
        <taxon>Pezizomycotina</taxon>
        <taxon>Sordariomycetes</taxon>
        <taxon>Hypocreomycetidae</taxon>
        <taxon>Glomerellales</taxon>
        <taxon>Glomerellaceae</taxon>
        <taxon>Colletotrichum</taxon>
        <taxon>Colletotrichum graminicola species complex</taxon>
    </lineage>
</organism>
<dbReference type="GeneID" id="85446966"/>
<dbReference type="AlphaFoldDB" id="A0AAD8Q378"/>
<feature type="transmembrane region" description="Helical" evidence="1">
    <location>
        <begin position="78"/>
        <end position="97"/>
    </location>
</feature>
<protein>
    <submittedName>
        <fullName evidence="3">Uncharacterized protein</fullName>
    </submittedName>
</protein>
<gene>
    <name evidence="3" type="ORF">LY79DRAFT_658594</name>
</gene>
<accession>A0AAD8Q378</accession>
<reference evidence="3" key="1">
    <citation type="submission" date="2021-06" db="EMBL/GenBank/DDBJ databases">
        <title>Comparative genomics, transcriptomics and evolutionary studies reveal genomic signatures of adaptation to plant cell wall in hemibiotrophic fungi.</title>
        <authorList>
            <consortium name="DOE Joint Genome Institute"/>
            <person name="Baroncelli R."/>
            <person name="Diaz J.F."/>
            <person name="Benocci T."/>
            <person name="Peng M."/>
            <person name="Battaglia E."/>
            <person name="Haridas S."/>
            <person name="Andreopoulos W."/>
            <person name="Labutti K."/>
            <person name="Pangilinan J."/>
            <person name="Floch G.L."/>
            <person name="Makela M.R."/>
            <person name="Henrissat B."/>
            <person name="Grigoriev I.V."/>
            <person name="Crouch J.A."/>
            <person name="De Vries R.P."/>
            <person name="Sukno S.A."/>
            <person name="Thon M.R."/>
        </authorList>
    </citation>
    <scope>NUCLEOTIDE SEQUENCE</scope>
    <source>
        <strain evidence="3">CBS 125086</strain>
    </source>
</reference>
<keyword evidence="4" id="KW-1185">Reference proteome</keyword>
<name>A0AAD8Q378_9PEZI</name>
<evidence type="ECO:0000313" key="4">
    <source>
        <dbReference type="Proteomes" id="UP001230504"/>
    </source>
</evidence>
<proteinExistence type="predicted"/>
<keyword evidence="1" id="KW-1133">Transmembrane helix</keyword>
<comment type="caution">
    <text evidence="3">The sequence shown here is derived from an EMBL/GenBank/DDBJ whole genome shotgun (WGS) entry which is preliminary data.</text>
</comment>
<dbReference type="Proteomes" id="UP001230504">
    <property type="component" value="Unassembled WGS sequence"/>
</dbReference>
<evidence type="ECO:0000256" key="1">
    <source>
        <dbReference type="SAM" id="Phobius"/>
    </source>
</evidence>
<keyword evidence="2" id="KW-0732">Signal</keyword>
<evidence type="ECO:0000313" key="3">
    <source>
        <dbReference type="EMBL" id="KAK1593984.1"/>
    </source>
</evidence>
<dbReference type="EMBL" id="JAHLJV010000022">
    <property type="protein sequence ID" value="KAK1593984.1"/>
    <property type="molecule type" value="Genomic_DNA"/>
</dbReference>
<sequence>MLCRAMSCYAVLFLFSLSLSLSLSLSPYGFYNNVHLGLRVMTSNTRWVPGVCRQEASQHDGGEAITSSKPLLHLCPSVPTSVLVTLVVFLCPLYYAVPVRLVHSGSAHDGGTTPTPSSPGQPLGSASCGRTLALLGFSVRLFCLYL</sequence>